<feature type="domain" description="Glucosamine/galactosamine-6-phosphate isomerase" evidence="8">
    <location>
        <begin position="8"/>
        <end position="220"/>
    </location>
</feature>
<evidence type="ECO:0000313" key="10">
    <source>
        <dbReference type="Proteomes" id="UP000321571"/>
    </source>
</evidence>
<dbReference type="InterPro" id="IPR039104">
    <property type="entry name" value="6PGL"/>
</dbReference>
<accession>A0A5C8NPC8</accession>
<evidence type="ECO:0000256" key="1">
    <source>
        <dbReference type="ARBA" id="ARBA00000832"/>
    </source>
</evidence>
<protein>
    <recommendedName>
        <fullName evidence="6 7">6-phosphogluconolactonase</fullName>
        <shortName evidence="7">6PGL</shortName>
        <ecNumber evidence="5 7">3.1.1.31</ecNumber>
    </recommendedName>
</protein>
<organism evidence="9 10">
    <name type="scientific">Aeromicrobium terrae</name>
    <dbReference type="NCBI Taxonomy" id="2498846"/>
    <lineage>
        <taxon>Bacteria</taxon>
        <taxon>Bacillati</taxon>
        <taxon>Actinomycetota</taxon>
        <taxon>Actinomycetes</taxon>
        <taxon>Propionibacteriales</taxon>
        <taxon>Nocardioidaceae</taxon>
        <taxon>Aeromicrobium</taxon>
    </lineage>
</organism>
<evidence type="ECO:0000313" key="9">
    <source>
        <dbReference type="EMBL" id="TXL63162.1"/>
    </source>
</evidence>
<evidence type="ECO:0000256" key="6">
    <source>
        <dbReference type="ARBA" id="ARBA00020337"/>
    </source>
</evidence>
<dbReference type="PANTHER" id="PTHR11054">
    <property type="entry name" value="6-PHOSPHOGLUCONOLACTONASE"/>
    <property type="match status" value="1"/>
</dbReference>
<gene>
    <name evidence="7 9" type="primary">pgl</name>
    <name evidence="9" type="ORF">FHP06_02755</name>
</gene>
<dbReference type="OrthoDB" id="9810967at2"/>
<dbReference type="CDD" id="cd01400">
    <property type="entry name" value="6PGL"/>
    <property type="match status" value="1"/>
</dbReference>
<dbReference type="EC" id="3.1.1.31" evidence="5 7"/>
<keyword evidence="10" id="KW-1185">Reference proteome</keyword>
<sequence length="229" mass="24235">MTVEVHSDAGSLAADIAARLTARVAEIQAEGRTPKVVLTGGTIAIAAYELIDADGADWSDVELWFGDERFVPEGHEDRNDQQARDAFLDRVGATRVHSVAGNDCSLSAAQAADQYAATLPSEPFDVVLLGVGPDGHVASLFPGFDQLHETARACVEVFDSPKPPSVRVSMTLPTLNHTEAAWFIVAGDGKADAVARALADDGTVDETPARGVTGRRETLWLLDEAAASR</sequence>
<dbReference type="Pfam" id="PF01182">
    <property type="entry name" value="Glucosamine_iso"/>
    <property type="match status" value="1"/>
</dbReference>
<dbReference type="RefSeq" id="WP_147683519.1">
    <property type="nucleotide sequence ID" value="NZ_VDUX01000001.1"/>
</dbReference>
<evidence type="ECO:0000256" key="3">
    <source>
        <dbReference type="ARBA" id="ARBA00004961"/>
    </source>
</evidence>
<dbReference type="GO" id="GO:0005975">
    <property type="term" value="P:carbohydrate metabolic process"/>
    <property type="evidence" value="ECO:0007669"/>
    <property type="project" value="UniProtKB-UniRule"/>
</dbReference>
<dbReference type="GO" id="GO:0006098">
    <property type="term" value="P:pentose-phosphate shunt"/>
    <property type="evidence" value="ECO:0007669"/>
    <property type="project" value="UniProtKB-UniPathway"/>
</dbReference>
<comment type="caution">
    <text evidence="9">The sequence shown here is derived from an EMBL/GenBank/DDBJ whole genome shotgun (WGS) entry which is preliminary data.</text>
</comment>
<dbReference type="EMBL" id="VDUX01000001">
    <property type="protein sequence ID" value="TXL63162.1"/>
    <property type="molecule type" value="Genomic_DNA"/>
</dbReference>
<comment type="catalytic activity">
    <reaction evidence="1 7">
        <text>6-phospho-D-glucono-1,5-lactone + H2O = 6-phospho-D-gluconate + H(+)</text>
        <dbReference type="Rhea" id="RHEA:12556"/>
        <dbReference type="ChEBI" id="CHEBI:15377"/>
        <dbReference type="ChEBI" id="CHEBI:15378"/>
        <dbReference type="ChEBI" id="CHEBI:57955"/>
        <dbReference type="ChEBI" id="CHEBI:58759"/>
        <dbReference type="EC" id="3.1.1.31"/>
    </reaction>
</comment>
<evidence type="ECO:0000259" key="8">
    <source>
        <dbReference type="Pfam" id="PF01182"/>
    </source>
</evidence>
<comment type="pathway">
    <text evidence="3 7">Carbohydrate degradation; pentose phosphate pathway; D-ribulose 5-phosphate from D-glucose 6-phosphate (oxidative stage): step 2/3.</text>
</comment>
<keyword evidence="7 9" id="KW-0378">Hydrolase</keyword>
<comment type="function">
    <text evidence="2 7">Hydrolysis of 6-phosphogluconolactone to 6-phosphogluconate.</text>
</comment>
<dbReference type="Proteomes" id="UP000321571">
    <property type="component" value="Unassembled WGS sequence"/>
</dbReference>
<proteinExistence type="inferred from homology"/>
<dbReference type="PANTHER" id="PTHR11054:SF0">
    <property type="entry name" value="6-PHOSPHOGLUCONOLACTONASE"/>
    <property type="match status" value="1"/>
</dbReference>
<evidence type="ECO:0000256" key="4">
    <source>
        <dbReference type="ARBA" id="ARBA00010662"/>
    </source>
</evidence>
<dbReference type="InterPro" id="IPR006148">
    <property type="entry name" value="Glc/Gal-6P_isomerase"/>
</dbReference>
<dbReference type="AlphaFoldDB" id="A0A5C8NPC8"/>
<dbReference type="UniPathway" id="UPA00115">
    <property type="reaction ID" value="UER00409"/>
</dbReference>
<dbReference type="Gene3D" id="3.40.50.1360">
    <property type="match status" value="1"/>
</dbReference>
<evidence type="ECO:0000256" key="7">
    <source>
        <dbReference type="RuleBase" id="RU365095"/>
    </source>
</evidence>
<evidence type="ECO:0000256" key="2">
    <source>
        <dbReference type="ARBA" id="ARBA00002681"/>
    </source>
</evidence>
<name>A0A5C8NPC8_9ACTN</name>
<dbReference type="SUPFAM" id="SSF100950">
    <property type="entry name" value="NagB/RpiA/CoA transferase-like"/>
    <property type="match status" value="1"/>
</dbReference>
<dbReference type="InterPro" id="IPR005900">
    <property type="entry name" value="6-phosphogluconolactonase_DevB"/>
</dbReference>
<evidence type="ECO:0000256" key="5">
    <source>
        <dbReference type="ARBA" id="ARBA00013198"/>
    </source>
</evidence>
<comment type="similarity">
    <text evidence="4 7">Belongs to the glucosamine/galactosamine-6-phosphate isomerase family. 6-phosphogluconolactonase subfamily.</text>
</comment>
<dbReference type="NCBIfam" id="TIGR01198">
    <property type="entry name" value="pgl"/>
    <property type="match status" value="1"/>
</dbReference>
<dbReference type="GO" id="GO:0017057">
    <property type="term" value="F:6-phosphogluconolactonase activity"/>
    <property type="evidence" value="ECO:0007669"/>
    <property type="project" value="UniProtKB-UniRule"/>
</dbReference>
<dbReference type="InterPro" id="IPR037171">
    <property type="entry name" value="NagB/RpiA_transferase-like"/>
</dbReference>
<reference evidence="9 10" key="1">
    <citation type="submission" date="2019-06" db="EMBL/GenBank/DDBJ databases">
        <title>Aeromicrobium sp. nov., isolated from a maize field.</title>
        <authorList>
            <person name="Lin S.-Y."/>
            <person name="Tsai C.-F."/>
            <person name="Young C.-C."/>
        </authorList>
    </citation>
    <scope>NUCLEOTIDE SEQUENCE [LARGE SCALE GENOMIC DNA]</scope>
    <source>
        <strain evidence="9 10">CC-CFT486</strain>
    </source>
</reference>